<dbReference type="Proteomes" id="UP000502260">
    <property type="component" value="Chromosome"/>
</dbReference>
<dbReference type="AlphaFoldDB" id="A0A6F8VDB5"/>
<dbReference type="InterPro" id="IPR003423">
    <property type="entry name" value="OMP_efflux"/>
</dbReference>
<protein>
    <submittedName>
        <fullName evidence="4">RND transporter</fullName>
    </submittedName>
</protein>
<evidence type="ECO:0000313" key="4">
    <source>
        <dbReference type="EMBL" id="BCB27141.1"/>
    </source>
</evidence>
<keyword evidence="3" id="KW-0732">Signal</keyword>
<dbReference type="Gene3D" id="1.20.1600.10">
    <property type="entry name" value="Outer membrane efflux proteins (OEP)"/>
    <property type="match status" value="1"/>
</dbReference>
<dbReference type="PANTHER" id="PTHR30203">
    <property type="entry name" value="OUTER MEMBRANE CATION EFFLUX PROTEIN"/>
    <property type="match status" value="1"/>
</dbReference>
<reference evidence="5" key="1">
    <citation type="submission" date="2020-03" db="EMBL/GenBank/DDBJ databases">
        <title>Complete genome sequence of sulfur-oxidizing bacterium skT11.</title>
        <authorList>
            <person name="Kanda M."/>
            <person name="Kojima H."/>
            <person name="Fukui M."/>
        </authorList>
    </citation>
    <scope>NUCLEOTIDE SEQUENCE [LARGE SCALE GENOMIC DNA]</scope>
    <source>
        <strain evidence="5">skT11</strain>
    </source>
</reference>
<dbReference type="SUPFAM" id="SSF56954">
    <property type="entry name" value="Outer membrane efflux proteins (OEP)"/>
    <property type="match status" value="1"/>
</dbReference>
<evidence type="ECO:0000256" key="1">
    <source>
        <dbReference type="ARBA" id="ARBA00007613"/>
    </source>
</evidence>
<sequence>MKPDRNAFVPRKPHLIALLLGLFSASALAAGGPLPGANVESLLELARNRNPDFAAANHEAQAAAERVYPAGSLPDPTLRTELRDITNQGTDTAPSLLPSRIGSTKYTLIQPVPFWGKRDLKRDVAEAEAHQASGLAAQSWDELAASIKTLYAQYYVLAGSEKLTRELLEFAGSLEKISRARYASGLVPQQDVIRAQVEQTGMRTELVNIENEHHHSMVKLNALLNRPAMAPLAEPLALRPLPPPARLDYGALEARLRSHNPQLFVAEERVVAATKSRELAYRNRYPDFNLGISPIQVGSKVNEWELMIELNIPLQQKSRRSQEREAQSMLAAAESRRESTQNRLLAELAENLSALESARRVETLTRDSFLPQAELSFKSALAGYENGKVDFATLLDAQRQIRKAKLDLLKAQADEQTRLAEMERLLGEDL</sequence>
<dbReference type="Pfam" id="PF02321">
    <property type="entry name" value="OEP"/>
    <property type="match status" value="2"/>
</dbReference>
<evidence type="ECO:0000256" key="3">
    <source>
        <dbReference type="SAM" id="SignalP"/>
    </source>
</evidence>
<dbReference type="GO" id="GO:0015562">
    <property type="term" value="F:efflux transmembrane transporter activity"/>
    <property type="evidence" value="ECO:0007669"/>
    <property type="project" value="InterPro"/>
</dbReference>
<accession>A0A6F8VDB5</accession>
<proteinExistence type="inferred from homology"/>
<feature type="coiled-coil region" evidence="2">
    <location>
        <begin position="323"/>
        <end position="350"/>
    </location>
</feature>
<feature type="chain" id="PRO_5026067649" evidence="3">
    <location>
        <begin position="30"/>
        <end position="430"/>
    </location>
</feature>
<feature type="signal peptide" evidence="3">
    <location>
        <begin position="1"/>
        <end position="29"/>
    </location>
</feature>
<dbReference type="RefSeq" id="WP_173064231.1">
    <property type="nucleotide sequence ID" value="NZ_AP022853.1"/>
</dbReference>
<evidence type="ECO:0000313" key="5">
    <source>
        <dbReference type="Proteomes" id="UP000502260"/>
    </source>
</evidence>
<evidence type="ECO:0000256" key="2">
    <source>
        <dbReference type="SAM" id="Coils"/>
    </source>
</evidence>
<dbReference type="KEGG" id="slac:SKTS_20270"/>
<name>A0A6F8VDB5_9PROT</name>
<dbReference type="EMBL" id="AP022853">
    <property type="protein sequence ID" value="BCB27141.1"/>
    <property type="molecule type" value="Genomic_DNA"/>
</dbReference>
<dbReference type="InterPro" id="IPR010131">
    <property type="entry name" value="MdtP/NodT-like"/>
</dbReference>
<keyword evidence="2" id="KW-0175">Coiled coil</keyword>
<keyword evidence="5" id="KW-1185">Reference proteome</keyword>
<gene>
    <name evidence="4" type="ORF">SKTS_20270</name>
</gene>
<organism evidence="4 5">
    <name type="scientific">Sulfurimicrobium lacus</name>
    <dbReference type="NCBI Taxonomy" id="2715678"/>
    <lineage>
        <taxon>Bacteria</taxon>
        <taxon>Pseudomonadati</taxon>
        <taxon>Pseudomonadota</taxon>
        <taxon>Betaproteobacteria</taxon>
        <taxon>Nitrosomonadales</taxon>
        <taxon>Sulfuricellaceae</taxon>
        <taxon>Sulfurimicrobium</taxon>
    </lineage>
</organism>
<comment type="similarity">
    <text evidence="1">Belongs to the outer membrane factor (OMF) (TC 1.B.17) family.</text>
</comment>
<dbReference type="PANTHER" id="PTHR30203:SF24">
    <property type="entry name" value="BLR4935 PROTEIN"/>
    <property type="match status" value="1"/>
</dbReference>